<keyword evidence="7" id="KW-0472">Membrane</keyword>
<dbReference type="AlphaFoldDB" id="A0A2T1N9I5"/>
<dbReference type="GO" id="GO:0000155">
    <property type="term" value="F:phosphorelay sensor kinase activity"/>
    <property type="evidence" value="ECO:0007669"/>
    <property type="project" value="InterPro"/>
</dbReference>
<evidence type="ECO:0000313" key="11">
    <source>
        <dbReference type="Proteomes" id="UP000238426"/>
    </source>
</evidence>
<comment type="subcellular location">
    <subcellularLocation>
        <location evidence="1">Cytoplasm</location>
    </subcellularLocation>
</comment>
<dbReference type="Gene3D" id="3.30.565.10">
    <property type="entry name" value="Histidine kinase-like ATPase, C-terminal domain"/>
    <property type="match status" value="1"/>
</dbReference>
<feature type="domain" description="Signal transduction histidine kinase internal region" evidence="8">
    <location>
        <begin position="536"/>
        <end position="610"/>
    </location>
</feature>
<evidence type="ECO:0000256" key="1">
    <source>
        <dbReference type="ARBA" id="ARBA00004496"/>
    </source>
</evidence>
<name>A0A2T1N9I5_9FLAO</name>
<proteinExistence type="inferred from homology"/>
<keyword evidence="10" id="KW-0808">Transferase</keyword>
<evidence type="ECO:0000256" key="4">
    <source>
        <dbReference type="ARBA" id="ARBA00022803"/>
    </source>
</evidence>
<dbReference type="Proteomes" id="UP000238426">
    <property type="component" value="Unassembled WGS sequence"/>
</dbReference>
<dbReference type="PROSITE" id="PS50005">
    <property type="entry name" value="TPR"/>
    <property type="match status" value="4"/>
</dbReference>
<feature type="repeat" description="TPR" evidence="6">
    <location>
        <begin position="337"/>
        <end position="370"/>
    </location>
</feature>
<keyword evidence="11" id="KW-1185">Reference proteome</keyword>
<evidence type="ECO:0000259" key="8">
    <source>
        <dbReference type="Pfam" id="PF06580"/>
    </source>
</evidence>
<keyword evidence="10" id="KW-0418">Kinase</keyword>
<organism evidence="10 11">
    <name type="scientific">Aurantibacter aestuarii</name>
    <dbReference type="NCBI Taxonomy" id="1266046"/>
    <lineage>
        <taxon>Bacteria</taxon>
        <taxon>Pseudomonadati</taxon>
        <taxon>Bacteroidota</taxon>
        <taxon>Flavobacteriia</taxon>
        <taxon>Flavobacteriales</taxon>
        <taxon>Flavobacteriaceae</taxon>
        <taxon>Aurantibacter</taxon>
    </lineage>
</organism>
<keyword evidence="4 6" id="KW-0802">TPR repeat</keyword>
<gene>
    <name evidence="10" type="ORF">C7H52_09385</name>
</gene>
<dbReference type="Pfam" id="PF13181">
    <property type="entry name" value="TPR_8"/>
    <property type="match status" value="1"/>
</dbReference>
<evidence type="ECO:0000256" key="7">
    <source>
        <dbReference type="SAM" id="Phobius"/>
    </source>
</evidence>
<dbReference type="SMART" id="SM00028">
    <property type="entry name" value="TPR"/>
    <property type="match status" value="9"/>
</dbReference>
<evidence type="ECO:0000256" key="3">
    <source>
        <dbReference type="ARBA" id="ARBA00022737"/>
    </source>
</evidence>
<evidence type="ECO:0000256" key="2">
    <source>
        <dbReference type="ARBA" id="ARBA00022490"/>
    </source>
</evidence>
<keyword evidence="7" id="KW-1133">Transmembrane helix</keyword>
<feature type="repeat" description="TPR" evidence="6">
    <location>
        <begin position="257"/>
        <end position="290"/>
    </location>
</feature>
<reference evidence="10 11" key="1">
    <citation type="submission" date="2018-03" db="EMBL/GenBank/DDBJ databases">
        <title>Mesoflavibacter sp. HG37 and Mesoflavibacter sp. HG96 sp.nov., two marine bacteria isolated from seawater of Western Pacific Ocean.</title>
        <authorList>
            <person name="Cheng H."/>
            <person name="Wu Y.-H."/>
            <person name="Guo L.-L."/>
            <person name="Xu X.-W."/>
        </authorList>
    </citation>
    <scope>NUCLEOTIDE SEQUENCE [LARGE SCALE GENOMIC DNA]</scope>
    <source>
        <strain evidence="10 11">KCTC 32269</strain>
    </source>
</reference>
<keyword evidence="3" id="KW-0677">Repeat</keyword>
<dbReference type="InterPro" id="IPR051476">
    <property type="entry name" value="Bac_ResReg_Asp_Phosphatase"/>
</dbReference>
<dbReference type="InterPro" id="IPR026000">
    <property type="entry name" value="Apc5_dom"/>
</dbReference>
<dbReference type="GO" id="GO:0016020">
    <property type="term" value="C:membrane"/>
    <property type="evidence" value="ECO:0007669"/>
    <property type="project" value="InterPro"/>
</dbReference>
<keyword evidence="7" id="KW-0812">Transmembrane</keyword>
<evidence type="ECO:0000256" key="6">
    <source>
        <dbReference type="PROSITE-ProRule" id="PRU00339"/>
    </source>
</evidence>
<dbReference type="InterPro" id="IPR010559">
    <property type="entry name" value="Sig_transdc_His_kin_internal"/>
</dbReference>
<keyword evidence="2" id="KW-0963">Cytoplasm</keyword>
<evidence type="ECO:0000259" key="9">
    <source>
        <dbReference type="Pfam" id="PF12862"/>
    </source>
</evidence>
<dbReference type="Pfam" id="PF06580">
    <property type="entry name" value="His_kinase"/>
    <property type="match status" value="1"/>
</dbReference>
<feature type="repeat" description="TPR" evidence="6">
    <location>
        <begin position="177"/>
        <end position="210"/>
    </location>
</feature>
<dbReference type="InterPro" id="IPR036890">
    <property type="entry name" value="HATPase_C_sf"/>
</dbReference>
<feature type="transmembrane region" description="Helical" evidence="7">
    <location>
        <begin position="500"/>
        <end position="521"/>
    </location>
</feature>
<evidence type="ECO:0000256" key="5">
    <source>
        <dbReference type="ARBA" id="ARBA00038253"/>
    </source>
</evidence>
<dbReference type="GO" id="GO:0005737">
    <property type="term" value="C:cytoplasm"/>
    <property type="evidence" value="ECO:0007669"/>
    <property type="project" value="UniProtKB-SubCell"/>
</dbReference>
<sequence>MSTTKPKLMQLFYSSHNLKSALTVIFLLAFQYLCSQTVIIDSLKTELKSHQKQDTTRVNLLNLLAFQHYRNNPPKAIEYIDESLKLANELGVAKFLAHSYYIKAVIYTEQANFNEALKNYGKSKELYTTLNDLKGLEKCNNAMGVLYSYKGEFKNSLNAYKKAMRIAEKRNDSKMIHKYLYNIGIIYRHTGEYEKALENFDYALEINKKNKDSLGILNSLNSIASLYYEQGNYPVSLDYHNKSLQIAERINDSIGIFQSHINIGNLYRQQNDNEKALNFYNKALSINNAQFNVKNVTALKNNIAGVYFDNNEYDKAISNYNASVKLSREIEDDVNLVTALNGLGFIYLEIEKFPEALSYFEESKTINLANNYSYDLADSYQGLAETYFEMKNFNLALLNTKKLAEVSEEYKYLTHKKNAYSLFSRIYKNKGDFKKAFESYQQFKVLSDSILNEDNIKKITQLEYEYKYEKELDAAEKREVKLTKTVETTSKDLAKTQRNLLLGIISFLTVAILLGSIIFYLKLRNSKAKTQNIITEQKLLRTQMTPHFIFNSLSVLQGMILNKEASKSVSYLSKFSKLLRITLENSRDKTVLLSKELEAVDNYLSLQTIENENINFKLNVDSTIDTNTIKIPPMLIQPFVENAIEHAFKNHKENAVVEIHLKLEGAKLICCILDNGIGIDSSERNINQNKKSLATKITSERLKYLSKDFKMDASIAIEDRKKYDEKGTKITINIPYTKA</sequence>
<feature type="domain" description="Anaphase-promoting complex subunit 5" evidence="9">
    <location>
        <begin position="50"/>
        <end position="100"/>
    </location>
</feature>
<dbReference type="EMBL" id="PXOQ01000009">
    <property type="protein sequence ID" value="PSG88502.1"/>
    <property type="molecule type" value="Genomic_DNA"/>
</dbReference>
<feature type="repeat" description="TPR" evidence="6">
    <location>
        <begin position="137"/>
        <end position="170"/>
    </location>
</feature>
<evidence type="ECO:0000313" key="10">
    <source>
        <dbReference type="EMBL" id="PSG88502.1"/>
    </source>
</evidence>
<comment type="similarity">
    <text evidence="5">Belongs to the Rap family.</text>
</comment>
<dbReference type="SUPFAM" id="SSF55874">
    <property type="entry name" value="ATPase domain of HSP90 chaperone/DNA topoisomerase II/histidine kinase"/>
    <property type="match status" value="1"/>
</dbReference>
<dbReference type="PANTHER" id="PTHR46630">
    <property type="entry name" value="TETRATRICOPEPTIDE REPEAT PROTEIN 29"/>
    <property type="match status" value="1"/>
</dbReference>
<dbReference type="Gene3D" id="1.25.40.10">
    <property type="entry name" value="Tetratricopeptide repeat domain"/>
    <property type="match status" value="3"/>
</dbReference>
<dbReference type="PANTHER" id="PTHR46630:SF1">
    <property type="entry name" value="TETRATRICOPEPTIDE REPEAT PROTEIN 29"/>
    <property type="match status" value="1"/>
</dbReference>
<dbReference type="Pfam" id="PF12862">
    <property type="entry name" value="ANAPC5"/>
    <property type="match status" value="1"/>
</dbReference>
<dbReference type="InterPro" id="IPR011990">
    <property type="entry name" value="TPR-like_helical_dom_sf"/>
</dbReference>
<dbReference type="Pfam" id="PF13424">
    <property type="entry name" value="TPR_12"/>
    <property type="match status" value="3"/>
</dbReference>
<accession>A0A2T1N9I5</accession>
<protein>
    <submittedName>
        <fullName evidence="10">Sensor histidine kinase</fullName>
    </submittedName>
</protein>
<dbReference type="InterPro" id="IPR019734">
    <property type="entry name" value="TPR_rpt"/>
</dbReference>
<dbReference type="PROSITE" id="PS50293">
    <property type="entry name" value="TPR_REGION"/>
    <property type="match status" value="1"/>
</dbReference>
<dbReference type="SUPFAM" id="SSF48452">
    <property type="entry name" value="TPR-like"/>
    <property type="match status" value="3"/>
</dbReference>
<comment type="caution">
    <text evidence="10">The sequence shown here is derived from an EMBL/GenBank/DDBJ whole genome shotgun (WGS) entry which is preliminary data.</text>
</comment>